<comment type="caution">
    <text evidence="8">The sequence shown here is derived from an EMBL/GenBank/DDBJ whole genome shotgun (WGS) entry which is preliminary data.</text>
</comment>
<feature type="transmembrane region" description="Helical" evidence="6">
    <location>
        <begin position="183"/>
        <end position="205"/>
    </location>
</feature>
<dbReference type="Gene3D" id="1.20.1250.20">
    <property type="entry name" value="MFS general substrate transporter like domains"/>
    <property type="match status" value="1"/>
</dbReference>
<feature type="transmembrane region" description="Helical" evidence="6">
    <location>
        <begin position="372"/>
        <end position="393"/>
    </location>
</feature>
<evidence type="ECO:0000256" key="1">
    <source>
        <dbReference type="ARBA" id="ARBA00004141"/>
    </source>
</evidence>
<evidence type="ECO:0000256" key="4">
    <source>
        <dbReference type="ARBA" id="ARBA00022989"/>
    </source>
</evidence>
<dbReference type="InterPro" id="IPR050360">
    <property type="entry name" value="MFS_Sugar_Transporters"/>
</dbReference>
<gene>
    <name evidence="8" type="ORF">QQX98_009494</name>
</gene>
<feature type="transmembrane region" description="Helical" evidence="6">
    <location>
        <begin position="405"/>
        <end position="424"/>
    </location>
</feature>
<comment type="subcellular location">
    <subcellularLocation>
        <location evidence="1">Membrane</location>
        <topology evidence="1">Multi-pass membrane protein</topology>
    </subcellularLocation>
</comment>
<dbReference type="PANTHER" id="PTHR48022:SF79">
    <property type="entry name" value="LACTOSE PERMEASE, PUTATIVE (AFU_ORTHOLOGUE AFUA_6G01860)-RELATED"/>
    <property type="match status" value="1"/>
</dbReference>
<comment type="similarity">
    <text evidence="2">Belongs to the major facilitator superfamily. Sugar transporter (TC 2.A.1.1) family.</text>
</comment>
<evidence type="ECO:0000256" key="5">
    <source>
        <dbReference type="ARBA" id="ARBA00023136"/>
    </source>
</evidence>
<keyword evidence="9" id="KW-1185">Reference proteome</keyword>
<dbReference type="EMBL" id="JAZAVJ010000190">
    <property type="protein sequence ID" value="KAK7408346.1"/>
    <property type="molecule type" value="Genomic_DNA"/>
</dbReference>
<dbReference type="InterPro" id="IPR036259">
    <property type="entry name" value="MFS_trans_sf"/>
</dbReference>
<feature type="domain" description="Major facilitator superfamily (MFS) profile" evidence="7">
    <location>
        <begin position="58"/>
        <end position="495"/>
    </location>
</feature>
<feature type="transmembrane region" description="Helical" evidence="6">
    <location>
        <begin position="51"/>
        <end position="69"/>
    </location>
</feature>
<feature type="transmembrane region" description="Helical" evidence="6">
    <location>
        <begin position="217"/>
        <end position="236"/>
    </location>
</feature>
<keyword evidence="3 6" id="KW-0812">Transmembrane</keyword>
<feature type="transmembrane region" description="Helical" evidence="6">
    <location>
        <begin position="472"/>
        <end position="491"/>
    </location>
</feature>
<feature type="transmembrane region" description="Helical" evidence="6">
    <location>
        <begin position="151"/>
        <end position="171"/>
    </location>
</feature>
<sequence>MADDKHATHHHDDVAEASKLGLDVAEVVVHRITDEDLLRQSKESLTMNSKTGFRICLIMFVMGCNQAGYGVDWGVVGGINAFDRWHEYYGFGTSGVVISTINALMQIGIFVGAPFLALSDVIGRRGVNFVGNLLCVIAAFMQGNAPNLGTLMAGRIILGFGTALCTAPQYVAEVAPVHLRGRIVGIFGACFQVGSLLMLGVMMALTRWESDWQWRTAFMLQAVFPGLVCILIYVWCPESPRYLVMKGKVQKAREVISKYQTTNNDVNDPIVGMVISQIEDSLENQTTVRAAYDFRIFFTRAVGFRTAVLLVYSVFQQWNGGGIVSYYLTPALETVGIVGDLEQLGINLGSTGLYFVFTLFGAYIIDKFRRRTLIFTGIILIVIFQTAVTITSWRYSVDESKTSSILMIFWVYCFQICSASTIATMHNLYPVEILSLPLRAKGMGLYAMFQGAAGVVHTYGIGVGIQKVGYKIWVVYIVYNALQGIIAYFLFPETSKLSLEEIDKIFETPDLSYTMITRYDLSSRSLRNYAPFPTNTASDTASSGLTVETIGSRLLPPPRTLAFSSKILPLPPEDARSVVKDTNSVEAEINLVDGHDARPEEKWMTRK</sequence>
<keyword evidence="5 6" id="KW-0472">Membrane</keyword>
<feature type="transmembrane region" description="Helical" evidence="6">
    <location>
        <begin position="89"/>
        <end position="117"/>
    </location>
</feature>
<dbReference type="SUPFAM" id="SSF103473">
    <property type="entry name" value="MFS general substrate transporter"/>
    <property type="match status" value="1"/>
</dbReference>
<dbReference type="InterPro" id="IPR020846">
    <property type="entry name" value="MFS_dom"/>
</dbReference>
<evidence type="ECO:0000256" key="3">
    <source>
        <dbReference type="ARBA" id="ARBA00022692"/>
    </source>
</evidence>
<evidence type="ECO:0000259" key="7">
    <source>
        <dbReference type="PROSITE" id="PS50850"/>
    </source>
</evidence>
<feature type="transmembrane region" description="Helical" evidence="6">
    <location>
        <begin position="344"/>
        <end position="365"/>
    </location>
</feature>
<accession>A0ABR1GS52</accession>
<dbReference type="Pfam" id="PF00083">
    <property type="entry name" value="Sugar_tr"/>
    <property type="match status" value="1"/>
</dbReference>
<dbReference type="PROSITE" id="PS50850">
    <property type="entry name" value="MFS"/>
    <property type="match status" value="1"/>
</dbReference>
<feature type="transmembrane region" description="Helical" evidence="6">
    <location>
        <begin position="445"/>
        <end position="466"/>
    </location>
</feature>
<evidence type="ECO:0000313" key="8">
    <source>
        <dbReference type="EMBL" id="KAK7408346.1"/>
    </source>
</evidence>
<keyword evidence="4 6" id="KW-1133">Transmembrane helix</keyword>
<proteinExistence type="inferred from homology"/>
<name>A0ABR1GS52_9HYPO</name>
<feature type="transmembrane region" description="Helical" evidence="6">
    <location>
        <begin position="129"/>
        <end position="145"/>
    </location>
</feature>
<reference evidence="8 9" key="1">
    <citation type="journal article" date="2025" name="Microbiol. Resour. Announc.">
        <title>Draft genome sequences for Neonectria magnoliae and Neonectria punicea, canker pathogens of Liriodendron tulipifera and Acer saccharum in West Virginia.</title>
        <authorList>
            <person name="Petronek H.M."/>
            <person name="Kasson M.T."/>
            <person name="Metheny A.M."/>
            <person name="Stauder C.M."/>
            <person name="Lovett B."/>
            <person name="Lynch S.C."/>
            <person name="Garnas J.R."/>
            <person name="Kasson L.R."/>
            <person name="Stajich J.E."/>
        </authorList>
    </citation>
    <scope>NUCLEOTIDE SEQUENCE [LARGE SCALE GENOMIC DNA]</scope>
    <source>
        <strain evidence="8 9">NRRL 64653</strain>
    </source>
</reference>
<organism evidence="8 9">
    <name type="scientific">Neonectria punicea</name>
    <dbReference type="NCBI Taxonomy" id="979145"/>
    <lineage>
        <taxon>Eukaryota</taxon>
        <taxon>Fungi</taxon>
        <taxon>Dikarya</taxon>
        <taxon>Ascomycota</taxon>
        <taxon>Pezizomycotina</taxon>
        <taxon>Sordariomycetes</taxon>
        <taxon>Hypocreomycetidae</taxon>
        <taxon>Hypocreales</taxon>
        <taxon>Nectriaceae</taxon>
        <taxon>Neonectria</taxon>
    </lineage>
</organism>
<dbReference type="PANTHER" id="PTHR48022">
    <property type="entry name" value="PLASTIDIC GLUCOSE TRANSPORTER 4"/>
    <property type="match status" value="1"/>
</dbReference>
<evidence type="ECO:0000256" key="2">
    <source>
        <dbReference type="ARBA" id="ARBA00010992"/>
    </source>
</evidence>
<feature type="transmembrane region" description="Helical" evidence="6">
    <location>
        <begin position="297"/>
        <end position="315"/>
    </location>
</feature>
<evidence type="ECO:0000256" key="6">
    <source>
        <dbReference type="SAM" id="Phobius"/>
    </source>
</evidence>
<dbReference type="Proteomes" id="UP001498476">
    <property type="component" value="Unassembled WGS sequence"/>
</dbReference>
<protein>
    <recommendedName>
        <fullName evidence="7">Major facilitator superfamily (MFS) profile domain-containing protein</fullName>
    </recommendedName>
</protein>
<dbReference type="InterPro" id="IPR005828">
    <property type="entry name" value="MFS_sugar_transport-like"/>
</dbReference>
<evidence type="ECO:0000313" key="9">
    <source>
        <dbReference type="Proteomes" id="UP001498476"/>
    </source>
</evidence>